<comment type="caution">
    <text evidence="6">The sequence shown here is derived from an EMBL/GenBank/DDBJ whole genome shotgun (WGS) entry which is preliminary data.</text>
</comment>
<evidence type="ECO:0000259" key="5">
    <source>
        <dbReference type="SMART" id="SM00893"/>
    </source>
</evidence>
<dbReference type="GO" id="GO:0009055">
    <property type="term" value="F:electron transfer activity"/>
    <property type="evidence" value="ECO:0007669"/>
    <property type="project" value="InterPro"/>
</dbReference>
<comment type="function">
    <text evidence="3">The electron transfer flavoprotein serves as a specific electron acceptor for other dehydrogenases. It transfers the electrons to the main respiratory chain via ETF-ubiquinone oxidoreductase (ETF dehydrogenase).</text>
</comment>
<feature type="binding site" evidence="4">
    <location>
        <position position="220"/>
    </location>
    <ligand>
        <name>FAD</name>
        <dbReference type="ChEBI" id="CHEBI:57692"/>
    </ligand>
</feature>
<gene>
    <name evidence="6" type="ORF">G1H11_02305</name>
</gene>
<dbReference type="PIRSF" id="PIRSF000089">
    <property type="entry name" value="Electra_flavoP_a"/>
    <property type="match status" value="1"/>
</dbReference>
<keyword evidence="4" id="KW-0274">FAD</keyword>
<dbReference type="Proteomes" id="UP000469185">
    <property type="component" value="Unassembled WGS sequence"/>
</dbReference>
<feature type="domain" description="Electron transfer flavoprotein alpha/beta-subunit N-terminal" evidence="5">
    <location>
        <begin position="4"/>
        <end position="192"/>
    </location>
</feature>
<feature type="binding site" evidence="4">
    <location>
        <begin position="245"/>
        <end position="246"/>
    </location>
    <ligand>
        <name>FAD</name>
        <dbReference type="ChEBI" id="CHEBI:57692"/>
    </ligand>
</feature>
<keyword evidence="4" id="KW-0285">Flavoprotein</keyword>
<dbReference type="Gene3D" id="3.40.50.1220">
    <property type="entry name" value="TPP-binding domain"/>
    <property type="match status" value="1"/>
</dbReference>
<dbReference type="PANTHER" id="PTHR43153">
    <property type="entry name" value="ELECTRON TRANSFER FLAVOPROTEIN ALPHA"/>
    <property type="match status" value="1"/>
</dbReference>
<evidence type="ECO:0000256" key="3">
    <source>
        <dbReference type="ARBA" id="ARBA00025649"/>
    </source>
</evidence>
<dbReference type="InterPro" id="IPR029035">
    <property type="entry name" value="DHS-like_NAD/FAD-binding_dom"/>
</dbReference>
<proteinExistence type="inferred from homology"/>
<reference evidence="6 7" key="1">
    <citation type="submission" date="2020-02" db="EMBL/GenBank/DDBJ databases">
        <authorList>
            <person name="Li X.-J."/>
            <person name="Feng X.-M."/>
        </authorList>
    </citation>
    <scope>NUCLEOTIDE SEQUENCE [LARGE SCALE GENOMIC DNA]</scope>
    <source>
        <strain evidence="6 7">CGMCC 4.7225</strain>
    </source>
</reference>
<dbReference type="Gene3D" id="3.40.50.620">
    <property type="entry name" value="HUPs"/>
    <property type="match status" value="1"/>
</dbReference>
<organism evidence="6 7">
    <name type="scientific">Phytoactinopolyspora alkaliphila</name>
    <dbReference type="NCBI Taxonomy" id="1783498"/>
    <lineage>
        <taxon>Bacteria</taxon>
        <taxon>Bacillati</taxon>
        <taxon>Actinomycetota</taxon>
        <taxon>Actinomycetes</taxon>
        <taxon>Jiangellales</taxon>
        <taxon>Jiangellaceae</taxon>
        <taxon>Phytoactinopolyspora</taxon>
    </lineage>
</organism>
<protein>
    <submittedName>
        <fullName evidence="6">Electron transfer flavoprotein subunit alpha/FixB family protein</fullName>
    </submittedName>
</protein>
<dbReference type="EMBL" id="JAAGOB010000001">
    <property type="protein sequence ID" value="NED94137.1"/>
    <property type="molecule type" value="Genomic_DNA"/>
</dbReference>
<dbReference type="InterPro" id="IPR014731">
    <property type="entry name" value="ETF_asu_C"/>
</dbReference>
<dbReference type="InterPro" id="IPR014730">
    <property type="entry name" value="ETF_a/b_N"/>
</dbReference>
<keyword evidence="7" id="KW-1185">Reference proteome</keyword>
<accession>A0A6N9YGT1</accession>
<dbReference type="GO" id="GO:0033539">
    <property type="term" value="P:fatty acid beta-oxidation using acyl-CoA dehydrogenase"/>
    <property type="evidence" value="ECO:0007669"/>
    <property type="project" value="TreeGrafter"/>
</dbReference>
<feature type="binding site" evidence="4">
    <location>
        <begin position="276"/>
        <end position="283"/>
    </location>
    <ligand>
        <name>FAD</name>
        <dbReference type="ChEBI" id="CHEBI:57692"/>
    </ligand>
</feature>
<feature type="binding site" evidence="4">
    <location>
        <position position="297"/>
    </location>
    <ligand>
        <name>FAD</name>
        <dbReference type="ChEBI" id="CHEBI:57692"/>
    </ligand>
</feature>
<dbReference type="InterPro" id="IPR001308">
    <property type="entry name" value="ETF_a/FixB"/>
</dbReference>
<feature type="binding site" evidence="4">
    <location>
        <begin position="259"/>
        <end position="263"/>
    </location>
    <ligand>
        <name>FAD</name>
        <dbReference type="ChEBI" id="CHEBI:57692"/>
    </ligand>
</feature>
<evidence type="ECO:0000256" key="2">
    <source>
        <dbReference type="ARBA" id="ARBA00011355"/>
    </source>
</evidence>
<dbReference type="Pfam" id="PF01012">
    <property type="entry name" value="ETF"/>
    <property type="match status" value="1"/>
</dbReference>
<evidence type="ECO:0000313" key="6">
    <source>
        <dbReference type="EMBL" id="NED94137.1"/>
    </source>
</evidence>
<comment type="cofactor">
    <cofactor evidence="4">
        <name>FAD</name>
        <dbReference type="ChEBI" id="CHEBI:57692"/>
    </cofactor>
    <text evidence="4">Binds 1 FAD per dimer.</text>
</comment>
<comment type="subunit">
    <text evidence="2">Heterodimer of an alpha and a beta subunit.</text>
</comment>
<sequence>MGGVLVLVEPDGGVESSAVALAFGRVIAGGLGELLGAAAIGPVADGADDALPALAGGHGATHVHHVRHPLLDDYSPECWGEALAQLVAHTEPRAVISPATARGTEVMAQAAARADLPLATNCLTVSPDSRAWQLSRIRQGGMLIEDAELTAGVVMMTIAAGAVPPDDAGPTAVSTSGTAQVVSYTPEFDTSFVHSRVVDRSAQESGVSLTTARVVVSGGRGVGGAEGFLPLEELAKLTGGAVGCSRVATNNGWRPHRDQVGQTGSKVNPDLYIACGISGATQHWVGCMGAKHILAVNTDPDAPLVTRATHAVIGDVAEVIPAVVEEIHRRARRT</sequence>
<evidence type="ECO:0000256" key="4">
    <source>
        <dbReference type="PIRSR" id="PIRSR000089-1"/>
    </source>
</evidence>
<dbReference type="InterPro" id="IPR014729">
    <property type="entry name" value="Rossmann-like_a/b/a_fold"/>
</dbReference>
<dbReference type="SUPFAM" id="SSF52402">
    <property type="entry name" value="Adenine nucleotide alpha hydrolases-like"/>
    <property type="match status" value="1"/>
</dbReference>
<comment type="similarity">
    <text evidence="1">Belongs to the ETF alpha-subunit/FixB family.</text>
</comment>
<dbReference type="RefSeq" id="WP_163815594.1">
    <property type="nucleotide sequence ID" value="NZ_JAAGOB010000001.1"/>
</dbReference>
<dbReference type="GO" id="GO:0050660">
    <property type="term" value="F:flavin adenine dinucleotide binding"/>
    <property type="evidence" value="ECO:0007669"/>
    <property type="project" value="InterPro"/>
</dbReference>
<evidence type="ECO:0000256" key="1">
    <source>
        <dbReference type="ARBA" id="ARBA00005817"/>
    </source>
</evidence>
<evidence type="ECO:0000313" key="7">
    <source>
        <dbReference type="Proteomes" id="UP000469185"/>
    </source>
</evidence>
<dbReference type="SUPFAM" id="SSF52467">
    <property type="entry name" value="DHS-like NAD/FAD-binding domain"/>
    <property type="match status" value="1"/>
</dbReference>
<dbReference type="PANTHER" id="PTHR43153:SF1">
    <property type="entry name" value="ELECTRON TRANSFER FLAVOPROTEIN SUBUNIT ALPHA, MITOCHONDRIAL"/>
    <property type="match status" value="1"/>
</dbReference>
<dbReference type="AlphaFoldDB" id="A0A6N9YGT1"/>
<dbReference type="SMART" id="SM00893">
    <property type="entry name" value="ETF"/>
    <property type="match status" value="1"/>
</dbReference>
<dbReference type="Pfam" id="PF00766">
    <property type="entry name" value="ETF_alpha"/>
    <property type="match status" value="1"/>
</dbReference>
<name>A0A6N9YGT1_9ACTN</name>